<comment type="caution">
    <text evidence="5">The sequence shown here is derived from an EMBL/GenBank/DDBJ whole genome shotgun (WGS) entry which is preliminary data.</text>
</comment>
<dbReference type="InterPro" id="IPR037233">
    <property type="entry name" value="CcmK-like_sf"/>
</dbReference>
<dbReference type="Proteomes" id="UP000029585">
    <property type="component" value="Unassembled WGS sequence"/>
</dbReference>
<evidence type="ECO:0000313" key="5">
    <source>
        <dbReference type="EMBL" id="KGF56249.1"/>
    </source>
</evidence>
<dbReference type="InterPro" id="IPR011238">
    <property type="entry name" value="Micro_shell_prot_PduT"/>
</dbReference>
<comment type="similarity">
    <text evidence="3">Belongs to the bacterial microcompartments protein family.</text>
</comment>
<dbReference type="RefSeq" id="WP_007494489.1">
    <property type="nucleotide sequence ID" value="NZ_KN174162.1"/>
</dbReference>
<dbReference type="AlphaFoldDB" id="A0A096DFG5"/>
<dbReference type="EMBL" id="ADLO01000045">
    <property type="protein sequence ID" value="KGF56249.1"/>
    <property type="molecule type" value="Genomic_DNA"/>
</dbReference>
<sequence length="183" mass="18641">MGKSIGLLELKSIPVGIETADAVLKAANVELLTATPTCPGKYVIIICGAVGAVKSAMESGRQTAGIYLVGHHTINNVHASVPEAIVGTSEVGHIASIGVIETMTALTAVEAGDYAAKAANVRLMEIRIARGLGGKGFVILTGEVSAVRSAVKAAMNQLEETGDITSSSVIASPHPGLIDKLTN</sequence>
<dbReference type="InterPro" id="IPR050575">
    <property type="entry name" value="BMC_shell"/>
</dbReference>
<dbReference type="PROSITE" id="PS51930">
    <property type="entry name" value="BMC_2"/>
    <property type="match status" value="2"/>
</dbReference>
<proteinExistence type="inferred from homology"/>
<gene>
    <name evidence="5" type="ORF">HMPREF9460_01164</name>
</gene>
<dbReference type="SMART" id="SM00877">
    <property type="entry name" value="BMC"/>
    <property type="match status" value="2"/>
</dbReference>
<accession>A0A096DFG5</accession>
<dbReference type="PANTHER" id="PTHR33941">
    <property type="entry name" value="PROPANEDIOL UTILIZATION PROTEIN PDUA"/>
    <property type="match status" value="1"/>
</dbReference>
<dbReference type="CDD" id="cd07054">
    <property type="entry name" value="BMC_PduT_repeat2"/>
    <property type="match status" value="1"/>
</dbReference>
<dbReference type="PANTHER" id="PTHR33941:SF11">
    <property type="entry name" value="BACTERIAL MICROCOMPARTMENT SHELL PROTEIN PDUJ"/>
    <property type="match status" value="1"/>
</dbReference>
<feature type="domain" description="BMC" evidence="4">
    <location>
        <begin position="96"/>
        <end position="182"/>
    </location>
</feature>
<name>A0A096DFG5_FLAPL</name>
<dbReference type="PATRIC" id="fig|742738.3.peg.1206"/>
<dbReference type="InterPro" id="IPR044872">
    <property type="entry name" value="CcmK/CsoS1_BMC"/>
</dbReference>
<keyword evidence="2" id="KW-1283">Bacterial microcompartment</keyword>
<dbReference type="CDD" id="cd07053">
    <property type="entry name" value="BMC_PduT_repeat1"/>
    <property type="match status" value="1"/>
</dbReference>
<evidence type="ECO:0000256" key="3">
    <source>
        <dbReference type="PROSITE-ProRule" id="PRU01278"/>
    </source>
</evidence>
<evidence type="ECO:0000256" key="1">
    <source>
        <dbReference type="ARBA" id="ARBA00024322"/>
    </source>
</evidence>
<feature type="domain" description="BMC" evidence="4">
    <location>
        <begin position="4"/>
        <end position="86"/>
    </location>
</feature>
<dbReference type="GeneID" id="63972416"/>
<dbReference type="Pfam" id="PF00936">
    <property type="entry name" value="BMC"/>
    <property type="match status" value="2"/>
</dbReference>
<evidence type="ECO:0000259" key="4">
    <source>
        <dbReference type="PROSITE" id="PS51930"/>
    </source>
</evidence>
<comment type="subcellular location">
    <subcellularLocation>
        <location evidence="1">Bacterial microcompartment</location>
    </subcellularLocation>
</comment>
<dbReference type="GO" id="GO:0031469">
    <property type="term" value="C:bacterial microcompartment"/>
    <property type="evidence" value="ECO:0007669"/>
    <property type="project" value="UniProtKB-SubCell"/>
</dbReference>
<dbReference type="InterPro" id="IPR000249">
    <property type="entry name" value="BMC_dom"/>
</dbReference>
<dbReference type="PIRSF" id="PIRSF034834">
    <property type="entry name" value="PduT"/>
    <property type="match status" value="1"/>
</dbReference>
<evidence type="ECO:0000256" key="2">
    <source>
        <dbReference type="ARBA" id="ARBA00024446"/>
    </source>
</evidence>
<organism evidence="5 6">
    <name type="scientific">Flavonifractor plautii 1_3_50AFAA</name>
    <dbReference type="NCBI Taxonomy" id="742738"/>
    <lineage>
        <taxon>Bacteria</taxon>
        <taxon>Bacillati</taxon>
        <taxon>Bacillota</taxon>
        <taxon>Clostridia</taxon>
        <taxon>Eubacteriales</taxon>
        <taxon>Oscillospiraceae</taxon>
        <taxon>Flavonifractor</taxon>
    </lineage>
</organism>
<dbReference type="SUPFAM" id="SSF143414">
    <property type="entry name" value="CcmK-like"/>
    <property type="match status" value="2"/>
</dbReference>
<evidence type="ECO:0000313" key="6">
    <source>
        <dbReference type="Proteomes" id="UP000029585"/>
    </source>
</evidence>
<dbReference type="HOGENOM" id="CLU_115793_0_0_9"/>
<protein>
    <recommendedName>
        <fullName evidence="4">BMC domain-containing protein</fullName>
    </recommendedName>
</protein>
<keyword evidence="6" id="KW-1185">Reference proteome</keyword>
<reference evidence="5 6" key="1">
    <citation type="submission" date="2011-08" db="EMBL/GenBank/DDBJ databases">
        <title>The Genome Sequence of Clostridium orbiscindens 1_3_50AFAA.</title>
        <authorList>
            <consortium name="The Broad Institute Genome Sequencing Platform"/>
            <person name="Earl A."/>
            <person name="Ward D."/>
            <person name="Feldgarden M."/>
            <person name="Gevers D."/>
            <person name="Daigneault M."/>
            <person name="Strauss J."/>
            <person name="Allen-Vercoe E."/>
            <person name="Young S.K."/>
            <person name="Zeng Q."/>
            <person name="Gargeya S."/>
            <person name="Fitzgerald M."/>
            <person name="Haas B."/>
            <person name="Abouelleil A."/>
            <person name="Alvarado L."/>
            <person name="Arachchi H.M."/>
            <person name="Berlin A."/>
            <person name="Brown A."/>
            <person name="Chapman S.B."/>
            <person name="Chen Z."/>
            <person name="Dunbar C."/>
            <person name="Freedman E."/>
            <person name="Gearin G."/>
            <person name="Gellesch M."/>
            <person name="Goldberg J."/>
            <person name="Griggs A."/>
            <person name="Gujja S."/>
            <person name="Heiman D."/>
            <person name="Howarth C."/>
            <person name="Larson L."/>
            <person name="Lui A."/>
            <person name="MacDonald P.J.P."/>
            <person name="Montmayeur A."/>
            <person name="Murphy C."/>
            <person name="Neiman D."/>
            <person name="Pearson M."/>
            <person name="Priest M."/>
            <person name="Roberts A."/>
            <person name="Saif S."/>
            <person name="Shea T."/>
            <person name="Shenoy N."/>
            <person name="Sisk P."/>
            <person name="Stolte C."/>
            <person name="Sykes S."/>
            <person name="Wortman J."/>
            <person name="Nusbaum C."/>
            <person name="Birren B."/>
        </authorList>
    </citation>
    <scope>NUCLEOTIDE SEQUENCE [LARGE SCALE GENOMIC DNA]</scope>
    <source>
        <strain evidence="5 6">1_3_50AFAA</strain>
    </source>
</reference>
<dbReference type="eggNOG" id="COG4577">
    <property type="taxonomic scope" value="Bacteria"/>
</dbReference>
<dbReference type="Gene3D" id="3.30.70.1710">
    <property type="match status" value="2"/>
</dbReference>